<feature type="transmembrane region" description="Helical" evidence="5">
    <location>
        <begin position="210"/>
        <end position="230"/>
    </location>
</feature>
<reference evidence="7 8" key="1">
    <citation type="submission" date="2021-06" db="EMBL/GenBank/DDBJ databases">
        <title>Differences between aerobic and microaerobic xylene degrading microbial communities.</title>
        <authorList>
            <person name="Banerjee S."/>
            <person name="Tancsics A."/>
        </authorList>
    </citation>
    <scope>NUCLEOTIDE SEQUENCE [LARGE SCALE GENOMIC DNA]</scope>
    <source>
        <strain evidence="7 8">MAP12</strain>
    </source>
</reference>
<feature type="transmembrane region" description="Helical" evidence="5">
    <location>
        <begin position="180"/>
        <end position="198"/>
    </location>
</feature>
<protein>
    <submittedName>
        <fullName evidence="7">Cation transporter</fullName>
    </submittedName>
</protein>
<evidence type="ECO:0000259" key="6">
    <source>
        <dbReference type="Pfam" id="PF01545"/>
    </source>
</evidence>
<keyword evidence="8" id="KW-1185">Reference proteome</keyword>
<keyword evidence="2 5" id="KW-0812">Transmembrane</keyword>
<keyword evidence="3 5" id="KW-1133">Transmembrane helix</keyword>
<organism evidence="7 8">
    <name type="scientific">Geopseudomonas aromaticivorans</name>
    <dbReference type="NCBI Taxonomy" id="2849492"/>
    <lineage>
        <taxon>Bacteria</taxon>
        <taxon>Pseudomonadati</taxon>
        <taxon>Pseudomonadota</taxon>
        <taxon>Gammaproteobacteria</taxon>
        <taxon>Pseudomonadales</taxon>
        <taxon>Pseudomonadaceae</taxon>
        <taxon>Geopseudomonas</taxon>
    </lineage>
</organism>
<evidence type="ECO:0000313" key="8">
    <source>
        <dbReference type="Proteomes" id="UP000813068"/>
    </source>
</evidence>
<dbReference type="Proteomes" id="UP000813068">
    <property type="component" value="Unassembled WGS sequence"/>
</dbReference>
<dbReference type="RefSeq" id="WP_217682489.1">
    <property type="nucleotide sequence ID" value="NZ_JAHRGL010000049.1"/>
</dbReference>
<evidence type="ECO:0000313" key="7">
    <source>
        <dbReference type="EMBL" id="MBV2134043.1"/>
    </source>
</evidence>
<accession>A0ABS6MZ17</accession>
<gene>
    <name evidence="7" type="ORF">KRX52_14780</name>
</gene>
<comment type="caution">
    <text evidence="7">The sequence shown here is derived from an EMBL/GenBank/DDBJ whole genome shotgun (WGS) entry which is preliminary data.</text>
</comment>
<dbReference type="Pfam" id="PF01545">
    <property type="entry name" value="Cation_efflux"/>
    <property type="match status" value="1"/>
</dbReference>
<evidence type="ECO:0000256" key="1">
    <source>
        <dbReference type="ARBA" id="ARBA00004141"/>
    </source>
</evidence>
<dbReference type="InterPro" id="IPR058533">
    <property type="entry name" value="Cation_efflux_TM"/>
</dbReference>
<evidence type="ECO:0000256" key="2">
    <source>
        <dbReference type="ARBA" id="ARBA00022692"/>
    </source>
</evidence>
<feature type="domain" description="Cation efflux protein transmembrane" evidence="6">
    <location>
        <begin position="125"/>
        <end position="292"/>
    </location>
</feature>
<name>A0ABS6MZ17_9GAMM</name>
<sequence>MAECQGNCGCSAGVPPESPRVAAGAGGQVSHFVVAKMDCAAEERMVRLALEPLPEVTALVFDLPARRLQVVHAGAVAPISARLESLGLGARLEASEAVDGAVLEQQQRRAAAQSSRQASVLRWLLAINALMFAVELGSGWLAQSTGLIADSLDMFADAAVYGVALLAVGRSVARQVAAARFAGVLQLILALGALVEVGRRFVYGSEPQSLSMMAIGLLALLANVACLWLISGHRDGGAHMRASWIFSANDVLANLGVIVAGALVAWSGSAWPDLLIGSVVGLLVLNGARRILALQG</sequence>
<comment type="subcellular location">
    <subcellularLocation>
        <location evidence="1">Membrane</location>
        <topology evidence="1">Multi-pass membrane protein</topology>
    </subcellularLocation>
</comment>
<proteinExistence type="predicted"/>
<feature type="transmembrane region" description="Helical" evidence="5">
    <location>
        <begin position="123"/>
        <end position="142"/>
    </location>
</feature>
<evidence type="ECO:0000256" key="5">
    <source>
        <dbReference type="SAM" id="Phobius"/>
    </source>
</evidence>
<feature type="transmembrane region" description="Helical" evidence="5">
    <location>
        <begin position="274"/>
        <end position="292"/>
    </location>
</feature>
<keyword evidence="4 5" id="KW-0472">Membrane</keyword>
<dbReference type="EMBL" id="JAHRGL010000049">
    <property type="protein sequence ID" value="MBV2134043.1"/>
    <property type="molecule type" value="Genomic_DNA"/>
</dbReference>
<evidence type="ECO:0000256" key="4">
    <source>
        <dbReference type="ARBA" id="ARBA00023136"/>
    </source>
</evidence>
<feature type="transmembrane region" description="Helical" evidence="5">
    <location>
        <begin position="251"/>
        <end position="268"/>
    </location>
</feature>
<feature type="transmembrane region" description="Helical" evidence="5">
    <location>
        <begin position="154"/>
        <end position="173"/>
    </location>
</feature>
<evidence type="ECO:0000256" key="3">
    <source>
        <dbReference type="ARBA" id="ARBA00022989"/>
    </source>
</evidence>